<reference evidence="4" key="1">
    <citation type="submission" date="2009-12" db="EMBL/GenBank/DDBJ databases">
        <title>Sequence of Clostridiales genomosp. BVAB3 str. UPII9-5.</title>
        <authorList>
            <person name="Madupu R."/>
            <person name="Durkin A.S."/>
            <person name="Torralba M."/>
            <person name="Methe B."/>
            <person name="Sutton G.G."/>
            <person name="Strausberg R.L."/>
            <person name="Nelson K.E."/>
        </authorList>
    </citation>
    <scope>NUCLEOTIDE SEQUENCE [LARGE SCALE GENOMIC DNA]</scope>
    <source>
        <strain evidence="4">W1219</strain>
    </source>
</reference>
<name>D2MQC3_9FIRM</name>
<feature type="compositionally biased region" description="Polar residues" evidence="1">
    <location>
        <begin position="15"/>
        <end position="26"/>
    </location>
</feature>
<keyword evidence="4" id="KW-1185">Reference proteome</keyword>
<feature type="region of interest" description="Disordered" evidence="1">
    <location>
        <begin position="47"/>
        <end position="79"/>
    </location>
</feature>
<dbReference type="STRING" id="679192.HMPREF9013_0473"/>
<comment type="caution">
    <text evidence="3">The sequence shown here is derived from an EMBL/GenBank/DDBJ whole genome shotgun (WGS) entry which is preliminary data.</text>
</comment>
<feature type="region of interest" description="Disordered" evidence="1">
    <location>
        <begin position="1"/>
        <end position="26"/>
    </location>
</feature>
<accession>D2MQC3</accession>
<evidence type="ECO:0000313" key="3">
    <source>
        <dbReference type="EMBL" id="EFC05192.1"/>
    </source>
</evidence>
<feature type="transmembrane region" description="Helical" evidence="2">
    <location>
        <begin position="251"/>
        <end position="275"/>
    </location>
</feature>
<feature type="compositionally biased region" description="Polar residues" evidence="1">
    <location>
        <begin position="154"/>
        <end position="174"/>
    </location>
</feature>
<sequence>MSEFSRTKKYKELRSSMQEQESLLDTPIQSEELSRLARRLNRIDQSNFKVPSEKNTEIKKANHAKEMVATPRQPSRIEQSDLSPLEALSHVEASPLDNEYINQYLKEAKRYNVEHGQAASEETSLDILTSLKKEEKLVTRPFPKQQRHYEPLEDSSTTDIPFQKVNSSSESTQNLTKADIMKEVQDIMAGRVASSTEDSQYSMEIPEMNRQEEQSTHQQLLNETTSMRAQLENYGDDVASLNTKVRRTNRILNIVLVILIVALVIILTFVFMSIFGGKH</sequence>
<dbReference type="AlphaFoldDB" id="D2MQC3"/>
<proteinExistence type="predicted"/>
<dbReference type="Proteomes" id="UP000005017">
    <property type="component" value="Unassembled WGS sequence"/>
</dbReference>
<dbReference type="eggNOG" id="ENOG503324N">
    <property type="taxonomic scope" value="Bacteria"/>
</dbReference>
<dbReference type="OrthoDB" id="1770898at2"/>
<dbReference type="EMBL" id="ADFR01000016">
    <property type="protein sequence ID" value="EFC05192.1"/>
    <property type="molecule type" value="Genomic_DNA"/>
</dbReference>
<keyword evidence="2" id="KW-0472">Membrane</keyword>
<evidence type="ECO:0000256" key="1">
    <source>
        <dbReference type="SAM" id="MobiDB-lite"/>
    </source>
</evidence>
<protein>
    <submittedName>
        <fullName evidence="3">Uncharacterized protein</fullName>
    </submittedName>
</protein>
<dbReference type="RefSeq" id="WP_006627586.1">
    <property type="nucleotide sequence ID" value="NZ_ADFR01000016.1"/>
</dbReference>
<evidence type="ECO:0000313" key="4">
    <source>
        <dbReference type="Proteomes" id="UP000005017"/>
    </source>
</evidence>
<gene>
    <name evidence="3" type="ORF">HMPREF9013_0473</name>
</gene>
<feature type="compositionally biased region" description="Basic and acidic residues" evidence="1">
    <location>
        <begin position="51"/>
        <end position="66"/>
    </location>
</feature>
<organism evidence="3 4">
    <name type="scientific">Bulleidia extructa W1219</name>
    <dbReference type="NCBI Taxonomy" id="679192"/>
    <lineage>
        <taxon>Bacteria</taxon>
        <taxon>Bacillati</taxon>
        <taxon>Bacillota</taxon>
        <taxon>Erysipelotrichia</taxon>
        <taxon>Erysipelotrichales</taxon>
        <taxon>Erysipelotrichaceae</taxon>
        <taxon>Bulleidia</taxon>
    </lineage>
</organism>
<feature type="region of interest" description="Disordered" evidence="1">
    <location>
        <begin position="143"/>
        <end position="174"/>
    </location>
</feature>
<keyword evidence="2" id="KW-1133">Transmembrane helix</keyword>
<keyword evidence="2" id="KW-0812">Transmembrane</keyword>
<evidence type="ECO:0000256" key="2">
    <source>
        <dbReference type="SAM" id="Phobius"/>
    </source>
</evidence>